<reference evidence="1" key="1">
    <citation type="submission" date="2018-06" db="EMBL/GenBank/DDBJ databases">
        <authorList>
            <consortium name="Pathogen Informatics"/>
            <person name="Doyle S."/>
        </authorList>
    </citation>
    <scope>NUCLEOTIDE SEQUENCE [LARGE SCALE GENOMIC DNA]</scope>
    <source>
        <strain evidence="1">NCTC13765</strain>
    </source>
</reference>
<sequence>MAYEEDWFMQQIKGAGNVIGAIMHLQKTELDLGMVEDEEGKTVDGRLYLTELLESEQFEQAFDFISAQMKCLPFPQYEILVEEVITYIERLPEDRKKAHEFSEEALSALKKKLLEFLW</sequence>
<keyword evidence="2" id="KW-1185">Reference proteome</keyword>
<dbReference type="Proteomes" id="UP000254634">
    <property type="component" value="Unassembled WGS sequence"/>
</dbReference>
<dbReference type="OrthoDB" id="2226497at2"/>
<organism evidence="1 2">
    <name type="scientific">Streptococcus massiliensis</name>
    <dbReference type="NCBI Taxonomy" id="313439"/>
    <lineage>
        <taxon>Bacteria</taxon>
        <taxon>Bacillati</taxon>
        <taxon>Bacillota</taxon>
        <taxon>Bacilli</taxon>
        <taxon>Lactobacillales</taxon>
        <taxon>Streptococcaceae</taxon>
        <taxon>Streptococcus</taxon>
    </lineage>
</organism>
<gene>
    <name evidence="1" type="ORF">NCTC13765_00210</name>
</gene>
<accession>A0A380KXB3</accession>
<evidence type="ECO:0000313" key="2">
    <source>
        <dbReference type="Proteomes" id="UP000254634"/>
    </source>
</evidence>
<dbReference type="RefSeq" id="WP_018371493.1">
    <property type="nucleotide sequence ID" value="NZ_UHFR01000005.1"/>
</dbReference>
<name>A0A380KXB3_9STRE</name>
<dbReference type="EMBL" id="UHFR01000005">
    <property type="protein sequence ID" value="SUN75774.1"/>
    <property type="molecule type" value="Genomic_DNA"/>
</dbReference>
<proteinExistence type="predicted"/>
<protein>
    <submittedName>
        <fullName evidence="1">Uncharacterized protein</fullName>
    </submittedName>
</protein>
<dbReference type="STRING" id="1123307.GCA_000380065_00803"/>
<evidence type="ECO:0000313" key="1">
    <source>
        <dbReference type="EMBL" id="SUN75774.1"/>
    </source>
</evidence>
<dbReference type="AlphaFoldDB" id="A0A380KXB3"/>